<dbReference type="PRINTS" id="PR00344">
    <property type="entry name" value="BCTRLSENSOR"/>
</dbReference>
<dbReference type="Proteomes" id="UP000293846">
    <property type="component" value="Unassembled WGS sequence"/>
</dbReference>
<keyword evidence="14" id="KW-0175">Coiled coil</keyword>
<dbReference type="Pfam" id="PF00512">
    <property type="entry name" value="HisKA"/>
    <property type="match status" value="1"/>
</dbReference>
<keyword evidence="10" id="KW-0067">ATP-binding</keyword>
<evidence type="ECO:0000256" key="12">
    <source>
        <dbReference type="ARBA" id="ARBA00023012"/>
    </source>
</evidence>
<dbReference type="SMART" id="SM00304">
    <property type="entry name" value="HAMP"/>
    <property type="match status" value="1"/>
</dbReference>
<dbReference type="GO" id="GO:0005886">
    <property type="term" value="C:plasma membrane"/>
    <property type="evidence" value="ECO:0007669"/>
    <property type="project" value="UniProtKB-SubCell"/>
</dbReference>
<evidence type="ECO:0000256" key="8">
    <source>
        <dbReference type="ARBA" id="ARBA00022741"/>
    </source>
</evidence>
<keyword evidence="7 15" id="KW-0812">Transmembrane</keyword>
<dbReference type="FunFam" id="3.30.565.10:FF:000006">
    <property type="entry name" value="Sensor histidine kinase WalK"/>
    <property type="match status" value="1"/>
</dbReference>
<dbReference type="GO" id="GO:0000155">
    <property type="term" value="F:phosphorelay sensor kinase activity"/>
    <property type="evidence" value="ECO:0007669"/>
    <property type="project" value="InterPro"/>
</dbReference>
<dbReference type="InterPro" id="IPR004358">
    <property type="entry name" value="Sig_transdc_His_kin-like_C"/>
</dbReference>
<dbReference type="OrthoDB" id="335833at2"/>
<evidence type="ECO:0000256" key="6">
    <source>
        <dbReference type="ARBA" id="ARBA00022679"/>
    </source>
</evidence>
<keyword evidence="19" id="KW-1185">Reference proteome</keyword>
<comment type="subcellular location">
    <subcellularLocation>
        <location evidence="2">Cell membrane</location>
        <topology evidence="2">Multi-pass membrane protein</topology>
    </subcellularLocation>
</comment>
<feature type="transmembrane region" description="Helical" evidence="15">
    <location>
        <begin position="74"/>
        <end position="93"/>
    </location>
</feature>
<dbReference type="STRING" id="1742358.GCA_001439605_04497"/>
<dbReference type="EC" id="2.7.13.3" evidence="3"/>
<dbReference type="CDD" id="cd06225">
    <property type="entry name" value="HAMP"/>
    <property type="match status" value="1"/>
</dbReference>
<dbReference type="GO" id="GO:0005524">
    <property type="term" value="F:ATP binding"/>
    <property type="evidence" value="ECO:0007669"/>
    <property type="project" value="UniProtKB-KW"/>
</dbReference>
<dbReference type="Gene3D" id="6.10.340.10">
    <property type="match status" value="1"/>
</dbReference>
<organism evidence="18 19">
    <name type="scientific">Cytobacillus praedii</name>
    <dbReference type="NCBI Taxonomy" id="1742358"/>
    <lineage>
        <taxon>Bacteria</taxon>
        <taxon>Bacillati</taxon>
        <taxon>Bacillota</taxon>
        <taxon>Bacilli</taxon>
        <taxon>Bacillales</taxon>
        <taxon>Bacillaceae</taxon>
        <taxon>Cytobacillus</taxon>
    </lineage>
</organism>
<comment type="catalytic activity">
    <reaction evidence="1">
        <text>ATP + protein L-histidine = ADP + protein N-phospho-L-histidine.</text>
        <dbReference type="EC" id="2.7.13.3"/>
    </reaction>
</comment>
<evidence type="ECO:0000313" key="19">
    <source>
        <dbReference type="Proteomes" id="UP000293846"/>
    </source>
</evidence>
<dbReference type="InterPro" id="IPR036097">
    <property type="entry name" value="HisK_dim/P_sf"/>
</dbReference>
<keyword evidence="4" id="KW-1003">Cell membrane</keyword>
<keyword evidence="9 18" id="KW-0418">Kinase</keyword>
<keyword evidence="6" id="KW-0808">Transferase</keyword>
<dbReference type="Pfam" id="PF00672">
    <property type="entry name" value="HAMP"/>
    <property type="match status" value="1"/>
</dbReference>
<evidence type="ECO:0000259" key="17">
    <source>
        <dbReference type="PROSITE" id="PS50885"/>
    </source>
</evidence>
<dbReference type="InterPro" id="IPR036890">
    <property type="entry name" value="HATPase_C_sf"/>
</dbReference>
<dbReference type="Pfam" id="PF02518">
    <property type="entry name" value="HATPase_c"/>
    <property type="match status" value="1"/>
</dbReference>
<dbReference type="EMBL" id="SJTH01000080">
    <property type="protein sequence ID" value="TCJ01130.1"/>
    <property type="molecule type" value="Genomic_DNA"/>
</dbReference>
<dbReference type="Gene3D" id="3.30.565.10">
    <property type="entry name" value="Histidine kinase-like ATPase, C-terminal domain"/>
    <property type="match status" value="1"/>
</dbReference>
<evidence type="ECO:0000256" key="10">
    <source>
        <dbReference type="ARBA" id="ARBA00022840"/>
    </source>
</evidence>
<dbReference type="InterPro" id="IPR003661">
    <property type="entry name" value="HisK_dim/P_dom"/>
</dbReference>
<evidence type="ECO:0000259" key="16">
    <source>
        <dbReference type="PROSITE" id="PS50109"/>
    </source>
</evidence>
<dbReference type="InterPro" id="IPR005467">
    <property type="entry name" value="His_kinase_dom"/>
</dbReference>
<comment type="caution">
    <text evidence="18">The sequence shown here is derived from an EMBL/GenBank/DDBJ whole genome shotgun (WGS) entry which is preliminary data.</text>
</comment>
<dbReference type="Gene3D" id="1.10.287.130">
    <property type="match status" value="1"/>
</dbReference>
<evidence type="ECO:0000313" key="18">
    <source>
        <dbReference type="EMBL" id="TCJ01130.1"/>
    </source>
</evidence>
<dbReference type="PANTHER" id="PTHR45528:SF1">
    <property type="entry name" value="SENSOR HISTIDINE KINASE CPXA"/>
    <property type="match status" value="1"/>
</dbReference>
<dbReference type="SUPFAM" id="SSF47384">
    <property type="entry name" value="Homodimeric domain of signal transducing histidine kinase"/>
    <property type="match status" value="1"/>
</dbReference>
<reference evidence="18 19" key="1">
    <citation type="submission" date="2019-03" db="EMBL/GenBank/DDBJ databases">
        <authorList>
            <person name="Jensen L."/>
            <person name="Storgaard J."/>
            <person name="Sulaj E."/>
            <person name="Schramm A."/>
            <person name="Marshall I.P.G."/>
        </authorList>
    </citation>
    <scope>NUCLEOTIDE SEQUENCE [LARGE SCALE GENOMIC DNA]</scope>
    <source>
        <strain evidence="18 19">2017H2G3</strain>
    </source>
</reference>
<name>A0A4V2NTQ1_9BACI</name>
<feature type="domain" description="Histidine kinase" evidence="16">
    <location>
        <begin position="166"/>
        <end position="381"/>
    </location>
</feature>
<accession>A0A4V2NTQ1</accession>
<evidence type="ECO:0000256" key="3">
    <source>
        <dbReference type="ARBA" id="ARBA00012438"/>
    </source>
</evidence>
<dbReference type="AlphaFoldDB" id="A0A4V2NTQ1"/>
<feature type="coiled-coil region" evidence="14">
    <location>
        <begin position="132"/>
        <end position="166"/>
    </location>
</feature>
<evidence type="ECO:0000256" key="7">
    <source>
        <dbReference type="ARBA" id="ARBA00022692"/>
    </source>
</evidence>
<dbReference type="PANTHER" id="PTHR45528">
    <property type="entry name" value="SENSOR HISTIDINE KINASE CPXA"/>
    <property type="match status" value="1"/>
</dbReference>
<dbReference type="SMART" id="SM00388">
    <property type="entry name" value="HisKA"/>
    <property type="match status" value="1"/>
</dbReference>
<proteinExistence type="predicted"/>
<keyword evidence="11 15" id="KW-1133">Transmembrane helix</keyword>
<gene>
    <name evidence="18" type="ORF">E0Y62_25575</name>
</gene>
<dbReference type="RefSeq" id="WP_131239289.1">
    <property type="nucleotide sequence ID" value="NZ_CP183326.1"/>
</dbReference>
<keyword evidence="8" id="KW-0547">Nucleotide-binding</keyword>
<protein>
    <recommendedName>
        <fullName evidence="3">histidine kinase</fullName>
        <ecNumber evidence="3">2.7.13.3</ecNumber>
    </recommendedName>
</protein>
<keyword evidence="12" id="KW-0902">Two-component regulatory system</keyword>
<dbReference type="CDD" id="cd00075">
    <property type="entry name" value="HATPase"/>
    <property type="match status" value="1"/>
</dbReference>
<dbReference type="InterPro" id="IPR050398">
    <property type="entry name" value="HssS/ArlS-like"/>
</dbReference>
<evidence type="ECO:0000256" key="13">
    <source>
        <dbReference type="ARBA" id="ARBA00023136"/>
    </source>
</evidence>
<evidence type="ECO:0000256" key="4">
    <source>
        <dbReference type="ARBA" id="ARBA00022475"/>
    </source>
</evidence>
<evidence type="ECO:0000256" key="1">
    <source>
        <dbReference type="ARBA" id="ARBA00000085"/>
    </source>
</evidence>
<dbReference type="SMART" id="SM00387">
    <property type="entry name" value="HATPase_c"/>
    <property type="match status" value="1"/>
</dbReference>
<keyword evidence="5" id="KW-0597">Phosphoprotein</keyword>
<dbReference type="SUPFAM" id="SSF158472">
    <property type="entry name" value="HAMP domain-like"/>
    <property type="match status" value="1"/>
</dbReference>
<sequence length="385" mass="44039">MKSKNRLQRMLIITYSYFFIIIALIAAFSLFLLNEQILNYFAGITHENDTVLTETVNSMEGQDNQNHEQDFYKMLLQTLLLFLSLLMIAVYIFGKWTASRLTTPLRSIADGIQDIARGQYNKRLKFKASYELAQIQDDFNTMAEKLERIKKEKQHLEENKQRMLVDLSHDLKTPITTIRGYVEAMELGLINEDDRRQRVLRLISDKAELLSILIDDIFALSKLDSPQYPFNFQIADIAEFTREIAAEYYEVFAEKNFIFQFDIPKGEIKFPFNYTWLYRAISNILSNALKYNPPGTTVQLKLSTTIEGIEMYIQDDGVGIPPAIKDNIFDAFVRGDQSRKSDGGTGLGLAIAKQVIEKHGGTITLTSNGGTNFNLFLPKNALAFN</sequence>
<feature type="domain" description="HAMP" evidence="17">
    <location>
        <begin position="99"/>
        <end position="151"/>
    </location>
</feature>
<dbReference type="InterPro" id="IPR003594">
    <property type="entry name" value="HATPase_dom"/>
</dbReference>
<dbReference type="CDD" id="cd00082">
    <property type="entry name" value="HisKA"/>
    <property type="match status" value="1"/>
</dbReference>
<dbReference type="PROSITE" id="PS50109">
    <property type="entry name" value="HIS_KIN"/>
    <property type="match status" value="1"/>
</dbReference>
<dbReference type="SUPFAM" id="SSF55874">
    <property type="entry name" value="ATPase domain of HSP90 chaperone/DNA topoisomerase II/histidine kinase"/>
    <property type="match status" value="1"/>
</dbReference>
<keyword evidence="13 15" id="KW-0472">Membrane</keyword>
<evidence type="ECO:0000256" key="15">
    <source>
        <dbReference type="SAM" id="Phobius"/>
    </source>
</evidence>
<dbReference type="PROSITE" id="PS50885">
    <property type="entry name" value="HAMP"/>
    <property type="match status" value="1"/>
</dbReference>
<evidence type="ECO:0000256" key="9">
    <source>
        <dbReference type="ARBA" id="ARBA00022777"/>
    </source>
</evidence>
<evidence type="ECO:0000256" key="2">
    <source>
        <dbReference type="ARBA" id="ARBA00004651"/>
    </source>
</evidence>
<feature type="transmembrane region" description="Helical" evidence="15">
    <location>
        <begin position="12"/>
        <end position="33"/>
    </location>
</feature>
<evidence type="ECO:0000256" key="11">
    <source>
        <dbReference type="ARBA" id="ARBA00022989"/>
    </source>
</evidence>
<evidence type="ECO:0000256" key="5">
    <source>
        <dbReference type="ARBA" id="ARBA00022553"/>
    </source>
</evidence>
<evidence type="ECO:0000256" key="14">
    <source>
        <dbReference type="SAM" id="Coils"/>
    </source>
</evidence>
<dbReference type="InterPro" id="IPR003660">
    <property type="entry name" value="HAMP_dom"/>
</dbReference>